<dbReference type="SUPFAM" id="SSF47413">
    <property type="entry name" value="lambda repressor-like DNA-binding domains"/>
    <property type="match status" value="2"/>
</dbReference>
<dbReference type="Pfam" id="PF01381">
    <property type="entry name" value="HTH_3"/>
    <property type="match status" value="1"/>
</dbReference>
<protein>
    <submittedName>
        <fullName evidence="3">Helix-turn-helix domain-containing protein</fullName>
    </submittedName>
</protein>
<sequence>MLASMPLNPTTLGEHIRKRRLELKLFQKDVAAIFNVSHDCVTYWENNRSEPQIQYYPLIFGFLEYFPFELDTSTLMGRIKAYRYLNGLSQNRLAKLVGVDPSTILAWENGKGRVSERLKVLLASYEFIINHKEVETIE</sequence>
<name>A0ABT7NKJ4_9SPHI</name>
<dbReference type="PANTHER" id="PTHR46558">
    <property type="entry name" value="TRACRIPTIONAL REGULATORY PROTEIN-RELATED-RELATED"/>
    <property type="match status" value="1"/>
</dbReference>
<evidence type="ECO:0000313" key="3">
    <source>
        <dbReference type="EMBL" id="MDM1047732.1"/>
    </source>
</evidence>
<accession>A0ABT7NKJ4</accession>
<dbReference type="Proteomes" id="UP001170954">
    <property type="component" value="Unassembled WGS sequence"/>
</dbReference>
<keyword evidence="4" id="KW-1185">Reference proteome</keyword>
<dbReference type="CDD" id="cd00093">
    <property type="entry name" value="HTH_XRE"/>
    <property type="match status" value="2"/>
</dbReference>
<proteinExistence type="predicted"/>
<dbReference type="PROSITE" id="PS50943">
    <property type="entry name" value="HTH_CROC1"/>
    <property type="match status" value="1"/>
</dbReference>
<evidence type="ECO:0000256" key="1">
    <source>
        <dbReference type="ARBA" id="ARBA00023125"/>
    </source>
</evidence>
<dbReference type="SMART" id="SM00530">
    <property type="entry name" value="HTH_XRE"/>
    <property type="match status" value="2"/>
</dbReference>
<keyword evidence="1" id="KW-0238">DNA-binding</keyword>
<reference evidence="3" key="2">
    <citation type="journal article" date="2022" name="Sci. Total Environ.">
        <title>Prevalence, transmission, and molecular epidemiology of tet(X)-positive bacteria among humans, animals, and environmental niches in China: An epidemiological, and genomic-based study.</title>
        <authorList>
            <person name="Dong N."/>
            <person name="Zeng Y."/>
            <person name="Cai C."/>
            <person name="Sun C."/>
            <person name="Lu J."/>
            <person name="Liu C."/>
            <person name="Zhou H."/>
            <person name="Sun Q."/>
            <person name="Shu L."/>
            <person name="Wang H."/>
            <person name="Wang Y."/>
            <person name="Wang S."/>
            <person name="Wu C."/>
            <person name="Chan E.W."/>
            <person name="Chen G."/>
            <person name="Shen Z."/>
            <person name="Chen S."/>
            <person name="Zhang R."/>
        </authorList>
    </citation>
    <scope>NUCLEOTIDE SEQUENCE</scope>
    <source>
        <strain evidence="3">R1692</strain>
    </source>
</reference>
<dbReference type="InterPro" id="IPR001387">
    <property type="entry name" value="Cro/C1-type_HTH"/>
</dbReference>
<comment type="caution">
    <text evidence="3">The sequence shown here is derived from an EMBL/GenBank/DDBJ whole genome shotgun (WGS) entry which is preliminary data.</text>
</comment>
<dbReference type="EMBL" id="JACAGK010000011">
    <property type="protein sequence ID" value="MDM1047732.1"/>
    <property type="molecule type" value="Genomic_DNA"/>
</dbReference>
<feature type="domain" description="HTH cro/C1-type" evidence="2">
    <location>
        <begin position="79"/>
        <end position="115"/>
    </location>
</feature>
<dbReference type="PANTHER" id="PTHR46558:SF4">
    <property type="entry name" value="DNA-BIDING PHAGE PROTEIN"/>
    <property type="match status" value="1"/>
</dbReference>
<gene>
    <name evidence="3" type="ORF">HX018_05715</name>
</gene>
<reference evidence="3" key="1">
    <citation type="submission" date="2020-06" db="EMBL/GenBank/DDBJ databases">
        <authorList>
            <person name="Dong N."/>
        </authorList>
    </citation>
    <scope>NUCLEOTIDE SEQUENCE</scope>
    <source>
        <strain evidence="3">R1692</strain>
    </source>
</reference>
<organism evidence="3 4">
    <name type="scientific">Sphingobacterium hotanense</name>
    <dbReference type="NCBI Taxonomy" id="649196"/>
    <lineage>
        <taxon>Bacteria</taxon>
        <taxon>Pseudomonadati</taxon>
        <taxon>Bacteroidota</taxon>
        <taxon>Sphingobacteriia</taxon>
        <taxon>Sphingobacteriales</taxon>
        <taxon>Sphingobacteriaceae</taxon>
        <taxon>Sphingobacterium</taxon>
    </lineage>
</organism>
<evidence type="ECO:0000259" key="2">
    <source>
        <dbReference type="PROSITE" id="PS50943"/>
    </source>
</evidence>
<dbReference type="InterPro" id="IPR010982">
    <property type="entry name" value="Lambda_DNA-bd_dom_sf"/>
</dbReference>
<dbReference type="Gene3D" id="1.10.260.40">
    <property type="entry name" value="lambda repressor-like DNA-binding domains"/>
    <property type="match status" value="2"/>
</dbReference>
<evidence type="ECO:0000313" key="4">
    <source>
        <dbReference type="Proteomes" id="UP001170954"/>
    </source>
</evidence>